<reference evidence="3 4" key="1">
    <citation type="journal article" date="2016" name="Int. J. Syst. Evol. Microbiol.">
        <title>Labrenzia salina sp. nov., isolated from the rhizosphere of the halophyte Arthrocnemum macrostachyum.</title>
        <authorList>
            <person name="Camacho M."/>
            <person name="Redondo-Gomez S."/>
            <person name="Rodriguez-Llorente I."/>
            <person name="Rohde M."/>
            <person name="Sproer C."/>
            <person name="Schumann P."/>
            <person name="Klenk H.P."/>
            <person name="Montero-Calasanz M.D.C."/>
        </authorList>
    </citation>
    <scope>NUCLEOTIDE SEQUENCE [LARGE SCALE GENOMIC DNA]</scope>
    <source>
        <strain evidence="3 4">DSM 29163</strain>
    </source>
</reference>
<sequence length="488" mass="55101">MSSWVILVDNLKDVSNTETPHKVMTVREYLMHPKLFAGANPTILNLSRSYAYQGAGYYASLLAEARQHRVVPTVETMVELSRKQLYQHALPELEDRLNRCLRKMAADQAAGITRMLVYLGQFSDPALEPFSRLLFDWFRAPVLEVVLEEGEWRSIKRIRVLAVDDLTPEERARFLAAIETYTTRPWRAPKQRAVMKYSLAVLSDPKEELPPSSMASLKHMAKVAARHGVEVIPIGKGDLDKLAQYDALFIRETTNIDNHTYRFARRAVQEGMPVIDDPVSMIRCTNKVYLTELLNSHGIATPRTIVLASQKEANDLEAQLGSPIVLKIPDGSFSRGVFRVAGAEPIREKLKELFQESAILIAQEYCPTEFDWRIGVLDGEPLFAVQYQMAKKHWQIVRHEAGKKSVEGGYTTVSLAEAPPAVVDIAVRGARLIGDGFYGVDLKVIGDRVVVIEINDNPNLDHGVEDSAEKDAVWDQLIRWFVRRLEVR</sequence>
<evidence type="ECO:0000259" key="2">
    <source>
        <dbReference type="PROSITE" id="PS50975"/>
    </source>
</evidence>
<dbReference type="PROSITE" id="PS50975">
    <property type="entry name" value="ATP_GRASP"/>
    <property type="match status" value="1"/>
</dbReference>
<name>A0ABT3QZP8_9HYPH</name>
<dbReference type="Gene3D" id="3.30.1490.20">
    <property type="entry name" value="ATP-grasp fold, A domain"/>
    <property type="match status" value="1"/>
</dbReference>
<accession>A0ABT3QZP8</accession>
<dbReference type="InterPro" id="IPR013651">
    <property type="entry name" value="ATP-grasp_RimK-type"/>
</dbReference>
<evidence type="ECO:0000313" key="3">
    <source>
        <dbReference type="EMBL" id="MCX2722315.1"/>
    </source>
</evidence>
<organism evidence="3 4">
    <name type="scientific">Roseibium salinum</name>
    <dbReference type="NCBI Taxonomy" id="1604349"/>
    <lineage>
        <taxon>Bacteria</taxon>
        <taxon>Pseudomonadati</taxon>
        <taxon>Pseudomonadota</taxon>
        <taxon>Alphaproteobacteria</taxon>
        <taxon>Hyphomicrobiales</taxon>
        <taxon>Stappiaceae</taxon>
        <taxon>Roseibium</taxon>
    </lineage>
</organism>
<keyword evidence="1" id="KW-0547">Nucleotide-binding</keyword>
<evidence type="ECO:0000313" key="4">
    <source>
        <dbReference type="Proteomes" id="UP001300261"/>
    </source>
</evidence>
<feature type="domain" description="ATP-grasp" evidence="2">
    <location>
        <begin position="291"/>
        <end position="486"/>
    </location>
</feature>
<dbReference type="EMBL" id="JAPEVI010000003">
    <property type="protein sequence ID" value="MCX2722315.1"/>
    <property type="molecule type" value="Genomic_DNA"/>
</dbReference>
<dbReference type="RefSeq" id="WP_265962007.1">
    <property type="nucleotide sequence ID" value="NZ_JAPEVI010000003.1"/>
</dbReference>
<proteinExistence type="predicted"/>
<evidence type="ECO:0000256" key="1">
    <source>
        <dbReference type="PROSITE-ProRule" id="PRU00409"/>
    </source>
</evidence>
<dbReference type="Proteomes" id="UP001300261">
    <property type="component" value="Unassembled WGS sequence"/>
</dbReference>
<keyword evidence="4" id="KW-1185">Reference proteome</keyword>
<gene>
    <name evidence="3" type="ORF">ON753_07840</name>
</gene>
<dbReference type="Pfam" id="PF08443">
    <property type="entry name" value="RimK"/>
    <property type="match status" value="1"/>
</dbReference>
<dbReference type="InterPro" id="IPR013815">
    <property type="entry name" value="ATP_grasp_subdomain_1"/>
</dbReference>
<dbReference type="InterPro" id="IPR025839">
    <property type="entry name" value="RLAN_dom"/>
</dbReference>
<dbReference type="Gene3D" id="3.30.470.20">
    <property type="entry name" value="ATP-grasp fold, B domain"/>
    <property type="match status" value="1"/>
</dbReference>
<dbReference type="InterPro" id="IPR011761">
    <property type="entry name" value="ATP-grasp"/>
</dbReference>
<dbReference type="SUPFAM" id="SSF56059">
    <property type="entry name" value="Glutathione synthetase ATP-binding domain-like"/>
    <property type="match status" value="1"/>
</dbReference>
<dbReference type="PANTHER" id="PTHR21621:SF0">
    <property type="entry name" value="BETA-CITRYLGLUTAMATE SYNTHASE B-RELATED"/>
    <property type="match status" value="1"/>
</dbReference>
<dbReference type="Pfam" id="PF14401">
    <property type="entry name" value="RLAN"/>
    <property type="match status" value="1"/>
</dbReference>
<protein>
    <submittedName>
        <fullName evidence="3">RimK family protein</fullName>
    </submittedName>
</protein>
<comment type="caution">
    <text evidence="3">The sequence shown here is derived from an EMBL/GenBank/DDBJ whole genome shotgun (WGS) entry which is preliminary data.</text>
</comment>
<keyword evidence="1" id="KW-0067">ATP-binding</keyword>
<dbReference type="PANTHER" id="PTHR21621">
    <property type="entry name" value="RIBOSOMAL PROTEIN S6 MODIFICATION PROTEIN"/>
    <property type="match status" value="1"/>
</dbReference>